<dbReference type="InterPro" id="IPR015947">
    <property type="entry name" value="PUA-like_sf"/>
</dbReference>
<dbReference type="KEGG" id="schv:BRCON_0330"/>
<dbReference type="InterPro" id="IPR029063">
    <property type="entry name" value="SAM-dependent_MTases_sf"/>
</dbReference>
<proteinExistence type="inferred from homology"/>
<feature type="region of interest" description="Disordered" evidence="7">
    <location>
        <begin position="34"/>
        <end position="88"/>
    </location>
</feature>
<evidence type="ECO:0000256" key="2">
    <source>
        <dbReference type="ARBA" id="ARBA00022490"/>
    </source>
</evidence>
<dbReference type="CDD" id="cd11572">
    <property type="entry name" value="RlmI_M_like"/>
    <property type="match status" value="1"/>
</dbReference>
<dbReference type="InterPro" id="IPR041532">
    <property type="entry name" value="RlmI-like_PUA"/>
</dbReference>
<dbReference type="GO" id="GO:0032259">
    <property type="term" value="P:methylation"/>
    <property type="evidence" value="ECO:0007669"/>
    <property type="project" value="UniProtKB-KW"/>
</dbReference>
<dbReference type="Gene3D" id="3.30.750.80">
    <property type="entry name" value="RNA methyltransferase domain (HRMD) like"/>
    <property type="match status" value="1"/>
</dbReference>
<keyword evidence="5" id="KW-0949">S-adenosyl-L-methionine</keyword>
<feature type="domain" description="RlmI-like PUA" evidence="9">
    <location>
        <begin position="106"/>
        <end position="153"/>
    </location>
</feature>
<evidence type="ECO:0000259" key="8">
    <source>
        <dbReference type="Pfam" id="PF10672"/>
    </source>
</evidence>
<evidence type="ECO:0000256" key="4">
    <source>
        <dbReference type="ARBA" id="ARBA00022679"/>
    </source>
</evidence>
<dbReference type="GO" id="GO:0008168">
    <property type="term" value="F:methyltransferase activity"/>
    <property type="evidence" value="ECO:0007669"/>
    <property type="project" value="UniProtKB-KW"/>
</dbReference>
<reference evidence="10 11" key="1">
    <citation type="submission" date="2018-05" db="EMBL/GenBank/DDBJ databases">
        <title>A metagenomic window into the 2 km-deep terrestrial subsurface aquifer revealed taxonomically and functionally diverse microbial community comprising novel uncultured bacterial lineages.</title>
        <authorList>
            <person name="Kadnikov V.V."/>
            <person name="Mardanov A.V."/>
            <person name="Beletsky A.V."/>
            <person name="Banks D."/>
            <person name="Pimenov N.V."/>
            <person name="Frank Y.A."/>
            <person name="Karnachuk O.V."/>
            <person name="Ravin N.V."/>
        </authorList>
    </citation>
    <scope>NUCLEOTIDE SEQUENCE [LARGE SCALE GENOMIC DNA]</scope>
    <source>
        <strain evidence="10">BY</strain>
    </source>
</reference>
<dbReference type="SUPFAM" id="SSF88697">
    <property type="entry name" value="PUA domain-like"/>
    <property type="match status" value="1"/>
</dbReference>
<dbReference type="EMBL" id="CP030759">
    <property type="protein sequence ID" value="AXA35107.1"/>
    <property type="molecule type" value="Genomic_DNA"/>
</dbReference>
<evidence type="ECO:0000259" key="9">
    <source>
        <dbReference type="Pfam" id="PF17785"/>
    </source>
</evidence>
<evidence type="ECO:0000256" key="6">
    <source>
        <dbReference type="ARBA" id="ARBA00038091"/>
    </source>
</evidence>
<comment type="similarity">
    <text evidence="6">Belongs to the methyltransferase superfamily. RlmI family.</text>
</comment>
<comment type="subcellular location">
    <subcellularLocation>
        <location evidence="1">Cytoplasm</location>
    </subcellularLocation>
</comment>
<feature type="compositionally biased region" description="Basic and acidic residues" evidence="7">
    <location>
        <begin position="47"/>
        <end position="66"/>
    </location>
</feature>
<dbReference type="CDD" id="cd21153">
    <property type="entry name" value="PUA_RlmI"/>
    <property type="match status" value="1"/>
</dbReference>
<evidence type="ECO:0000256" key="7">
    <source>
        <dbReference type="SAM" id="MobiDB-lite"/>
    </source>
</evidence>
<dbReference type="GO" id="GO:0005737">
    <property type="term" value="C:cytoplasm"/>
    <property type="evidence" value="ECO:0007669"/>
    <property type="project" value="UniProtKB-SubCell"/>
</dbReference>
<keyword evidence="3 10" id="KW-0489">Methyltransferase</keyword>
<dbReference type="PANTHER" id="PTHR42873:SF1">
    <property type="entry name" value="S-ADENOSYLMETHIONINE-DEPENDENT METHYLTRANSFERASE DOMAIN-CONTAINING PROTEIN"/>
    <property type="match status" value="1"/>
</dbReference>
<keyword evidence="4 10" id="KW-0808">Transferase</keyword>
<dbReference type="Pfam" id="PF17785">
    <property type="entry name" value="PUA_3"/>
    <property type="match status" value="1"/>
</dbReference>
<evidence type="ECO:0000313" key="11">
    <source>
        <dbReference type="Proteomes" id="UP000262583"/>
    </source>
</evidence>
<protein>
    <submittedName>
        <fullName evidence="10">LSU m5C1962 methyltransferase RlmI</fullName>
    </submittedName>
</protein>
<accession>A0A2Z4Y1N5</accession>
<dbReference type="CDD" id="cd02440">
    <property type="entry name" value="AdoMet_MTases"/>
    <property type="match status" value="1"/>
</dbReference>
<dbReference type="Pfam" id="PF10672">
    <property type="entry name" value="Methyltrans_SAM"/>
    <property type="match status" value="1"/>
</dbReference>
<dbReference type="InterPro" id="IPR036974">
    <property type="entry name" value="PUA_sf"/>
</dbReference>
<dbReference type="SUPFAM" id="SSF53335">
    <property type="entry name" value="S-adenosyl-L-methionine-dependent methyltransferases"/>
    <property type="match status" value="1"/>
</dbReference>
<feature type="domain" description="S-adenosylmethionine-dependent methyltransferase" evidence="8">
    <location>
        <begin position="260"/>
        <end position="457"/>
    </location>
</feature>
<dbReference type="InterPro" id="IPR019614">
    <property type="entry name" value="SAM-dep_methyl-trfase"/>
</dbReference>
<dbReference type="Gene3D" id="2.30.130.10">
    <property type="entry name" value="PUA domain"/>
    <property type="match status" value="1"/>
</dbReference>
<evidence type="ECO:0000256" key="3">
    <source>
        <dbReference type="ARBA" id="ARBA00022603"/>
    </source>
</evidence>
<evidence type="ECO:0000256" key="1">
    <source>
        <dbReference type="ARBA" id="ARBA00004496"/>
    </source>
</evidence>
<name>A0A2Z4Y1N5_SUMC1</name>
<dbReference type="GO" id="GO:0003723">
    <property type="term" value="F:RNA binding"/>
    <property type="evidence" value="ECO:0007669"/>
    <property type="project" value="InterPro"/>
</dbReference>
<dbReference type="PANTHER" id="PTHR42873">
    <property type="entry name" value="RIBOSOMAL RNA LARGE SUBUNIT METHYLTRANSFERASE"/>
    <property type="match status" value="1"/>
</dbReference>
<dbReference type="AlphaFoldDB" id="A0A2Z4Y1N5"/>
<organism evidence="10 11">
    <name type="scientific">Sumerlaea chitinivorans</name>
    <dbReference type="NCBI Taxonomy" id="2250252"/>
    <lineage>
        <taxon>Bacteria</taxon>
        <taxon>Candidatus Sumerlaeota</taxon>
        <taxon>Candidatus Sumerlaeia</taxon>
        <taxon>Candidatus Sumerlaeales</taxon>
        <taxon>Candidatus Sumerlaeaceae</taxon>
        <taxon>Candidatus Sumerlaea</taxon>
    </lineage>
</organism>
<sequence length="477" mass="53116">MGKSRRMAKKPWWQAFLRERKKEELKKRVAQIEKEREEALSAGRSTDASDKHSERDVSAKERDRGKSHGGAHSRGGRPQSKPSAKRPEPCLVVSAPKSAHGLQIPVWVYDNMVDSVEGAPADGGTVYVVSKSGKFLGSAIYNSQSKIRARLFSLEQIEFSDAYIETAIIAAWKRRRAFFQLDDSFRAVFSESDGLPGVIADKLGTVLVVQLLTMAADKHREAVLSALQALYDPKVMVVRDDIPVREKEGLPVSEPTVVGELTLPHAIELDGITYFCDPVHGQKTGLFLDQRINRKLLGSFVSGKRVLDLYCHVGGWGFVAAKHGAAEIIAVDSSSPAIELARRGAEANQFTNIRFECEDVFDFLTEALKERQEFDVVVCDPPAFAKSHKHLEEAERTYLSLNYRAMKLVAPHGFLITCSCSQVLSDDHFGLILSTAARNATRRFQRIARGSQPPDHPVLVGFPESEYLKCWVLQRLE</sequence>
<evidence type="ECO:0000256" key="5">
    <source>
        <dbReference type="ARBA" id="ARBA00022691"/>
    </source>
</evidence>
<dbReference type="Gene3D" id="3.40.50.150">
    <property type="entry name" value="Vaccinia Virus protein VP39"/>
    <property type="match status" value="1"/>
</dbReference>
<evidence type="ECO:0000313" key="10">
    <source>
        <dbReference type="EMBL" id="AXA35107.1"/>
    </source>
</evidence>
<keyword evidence="2" id="KW-0963">Cytoplasm</keyword>
<gene>
    <name evidence="10" type="ORF">BRCON_0330</name>
</gene>
<dbReference type="Proteomes" id="UP000262583">
    <property type="component" value="Chromosome"/>
</dbReference>